<feature type="domain" description="PWWP" evidence="1">
    <location>
        <begin position="26"/>
        <end position="68"/>
    </location>
</feature>
<accession>A0A4S4EHH6</accession>
<sequence length="195" mass="21657">MAPSRRKGGGRASAAAAAAARKQWKVGDLVLAKVKGFPAWPATVSEPEKWGYSADWKKVLVYFFGTQQIVLKSVPKLKVRRGAGDTVETRRRHACPPNLDTRVQIWTQRAKKKSKGEVKVLKQTWTSIQSSRLAGDLHDFDPVQSLAGDLHHLRLRRSSRPSTSMSSLSHLLSLAIAIAIAIDRFFLSFSQSRLL</sequence>
<dbReference type="Pfam" id="PF00855">
    <property type="entry name" value="PWWP"/>
    <property type="match status" value="1"/>
</dbReference>
<dbReference type="STRING" id="542762.A0A4S4EHH6"/>
<dbReference type="PROSITE" id="PS50812">
    <property type="entry name" value="PWWP"/>
    <property type="match status" value="1"/>
</dbReference>
<dbReference type="InterPro" id="IPR000313">
    <property type="entry name" value="PWWP_dom"/>
</dbReference>
<dbReference type="AlphaFoldDB" id="A0A4S4EHH6"/>
<dbReference type="PANTHER" id="PTHR12550:SF49">
    <property type="entry name" value="PROTEIN HUA2-LIKE 2-RELATED"/>
    <property type="match status" value="1"/>
</dbReference>
<evidence type="ECO:0000313" key="2">
    <source>
        <dbReference type="EMBL" id="THG15464.1"/>
    </source>
</evidence>
<dbReference type="Proteomes" id="UP000306102">
    <property type="component" value="Unassembled WGS sequence"/>
</dbReference>
<keyword evidence="3" id="KW-1185">Reference proteome</keyword>
<proteinExistence type="predicted"/>
<protein>
    <recommendedName>
        <fullName evidence="1">PWWP domain-containing protein</fullName>
    </recommendedName>
</protein>
<evidence type="ECO:0000259" key="1">
    <source>
        <dbReference type="PROSITE" id="PS50812"/>
    </source>
</evidence>
<name>A0A4S4EHH6_CAMSN</name>
<organism evidence="2 3">
    <name type="scientific">Camellia sinensis var. sinensis</name>
    <name type="common">China tea</name>
    <dbReference type="NCBI Taxonomy" id="542762"/>
    <lineage>
        <taxon>Eukaryota</taxon>
        <taxon>Viridiplantae</taxon>
        <taxon>Streptophyta</taxon>
        <taxon>Embryophyta</taxon>
        <taxon>Tracheophyta</taxon>
        <taxon>Spermatophyta</taxon>
        <taxon>Magnoliopsida</taxon>
        <taxon>eudicotyledons</taxon>
        <taxon>Gunneridae</taxon>
        <taxon>Pentapetalae</taxon>
        <taxon>asterids</taxon>
        <taxon>Ericales</taxon>
        <taxon>Theaceae</taxon>
        <taxon>Camellia</taxon>
    </lineage>
</organism>
<dbReference type="PANTHER" id="PTHR12550">
    <property type="entry name" value="HEPATOMA-DERIVED GROWTH FACTOR-RELATED"/>
    <property type="match status" value="1"/>
</dbReference>
<dbReference type="SUPFAM" id="SSF63748">
    <property type="entry name" value="Tudor/PWWP/MBT"/>
    <property type="match status" value="1"/>
</dbReference>
<reference evidence="2 3" key="1">
    <citation type="journal article" date="2018" name="Proc. Natl. Acad. Sci. U.S.A.">
        <title>Draft genome sequence of Camellia sinensis var. sinensis provides insights into the evolution of the tea genome and tea quality.</title>
        <authorList>
            <person name="Wei C."/>
            <person name="Yang H."/>
            <person name="Wang S."/>
            <person name="Zhao J."/>
            <person name="Liu C."/>
            <person name="Gao L."/>
            <person name="Xia E."/>
            <person name="Lu Y."/>
            <person name="Tai Y."/>
            <person name="She G."/>
            <person name="Sun J."/>
            <person name="Cao H."/>
            <person name="Tong W."/>
            <person name="Gao Q."/>
            <person name="Li Y."/>
            <person name="Deng W."/>
            <person name="Jiang X."/>
            <person name="Wang W."/>
            <person name="Chen Q."/>
            <person name="Zhang S."/>
            <person name="Li H."/>
            <person name="Wu J."/>
            <person name="Wang P."/>
            <person name="Li P."/>
            <person name="Shi C."/>
            <person name="Zheng F."/>
            <person name="Jian J."/>
            <person name="Huang B."/>
            <person name="Shan D."/>
            <person name="Shi M."/>
            <person name="Fang C."/>
            <person name="Yue Y."/>
            <person name="Li F."/>
            <person name="Li D."/>
            <person name="Wei S."/>
            <person name="Han B."/>
            <person name="Jiang C."/>
            <person name="Yin Y."/>
            <person name="Xia T."/>
            <person name="Zhang Z."/>
            <person name="Bennetzen J.L."/>
            <person name="Zhao S."/>
            <person name="Wan X."/>
        </authorList>
    </citation>
    <scope>NUCLEOTIDE SEQUENCE [LARGE SCALE GENOMIC DNA]</scope>
    <source>
        <strain evidence="3">cv. Shuchazao</strain>
        <tissue evidence="2">Leaf</tissue>
    </source>
</reference>
<gene>
    <name evidence="2" type="ORF">TEA_020697</name>
</gene>
<evidence type="ECO:0000313" key="3">
    <source>
        <dbReference type="Proteomes" id="UP000306102"/>
    </source>
</evidence>
<dbReference type="Gene3D" id="2.30.30.140">
    <property type="match status" value="1"/>
</dbReference>
<dbReference type="SMART" id="SM00293">
    <property type="entry name" value="PWWP"/>
    <property type="match status" value="1"/>
</dbReference>
<dbReference type="EMBL" id="SDRB02004687">
    <property type="protein sequence ID" value="THG15464.1"/>
    <property type="molecule type" value="Genomic_DNA"/>
</dbReference>
<comment type="caution">
    <text evidence="2">The sequence shown here is derived from an EMBL/GenBank/DDBJ whole genome shotgun (WGS) entry which is preliminary data.</text>
</comment>